<dbReference type="InterPro" id="IPR008591">
    <property type="entry name" value="GINS_Sld5"/>
</dbReference>
<evidence type="ECO:0000256" key="3">
    <source>
        <dbReference type="ARBA" id="ARBA00014804"/>
    </source>
</evidence>
<dbReference type="PANTHER" id="PTHR21206">
    <property type="entry name" value="SLD5 PROTEIN"/>
    <property type="match status" value="1"/>
</dbReference>
<accession>A0A9J5WPG4</accession>
<reference evidence="8 9" key="1">
    <citation type="submission" date="2020-09" db="EMBL/GenBank/DDBJ databases">
        <title>De no assembly of potato wild relative species, Solanum commersonii.</title>
        <authorList>
            <person name="Cho K."/>
        </authorList>
    </citation>
    <scope>NUCLEOTIDE SEQUENCE [LARGE SCALE GENOMIC DNA]</scope>
    <source>
        <strain evidence="8">LZ3.2</strain>
        <tissue evidence="8">Leaf</tissue>
    </source>
</reference>
<evidence type="ECO:0000256" key="2">
    <source>
        <dbReference type="ARBA" id="ARBA00008187"/>
    </source>
</evidence>
<evidence type="ECO:0000256" key="4">
    <source>
        <dbReference type="ARBA" id="ARBA00022705"/>
    </source>
</evidence>
<comment type="similarity">
    <text evidence="2">Belongs to the GINS4/SLD5 family.</text>
</comment>
<dbReference type="Proteomes" id="UP000824120">
    <property type="component" value="Chromosome 11"/>
</dbReference>
<dbReference type="FunFam" id="1.20.58.1030:FF:000005">
    <property type="entry name" value="DNA replication complex GINS protein SLD5"/>
    <property type="match status" value="1"/>
</dbReference>
<dbReference type="InterPro" id="IPR036224">
    <property type="entry name" value="GINS_bundle-like_dom_sf"/>
</dbReference>
<dbReference type="GO" id="GO:0000727">
    <property type="term" value="P:double-strand break repair via break-induced replication"/>
    <property type="evidence" value="ECO:0007669"/>
    <property type="project" value="TreeGrafter"/>
</dbReference>
<evidence type="ECO:0000256" key="5">
    <source>
        <dbReference type="ARBA" id="ARBA00023242"/>
    </source>
</evidence>
<keyword evidence="4" id="KW-0235">DNA replication</keyword>
<organism evidence="8 9">
    <name type="scientific">Solanum commersonii</name>
    <name type="common">Commerson's wild potato</name>
    <name type="synonym">Commerson's nightshade</name>
    <dbReference type="NCBI Taxonomy" id="4109"/>
    <lineage>
        <taxon>Eukaryota</taxon>
        <taxon>Viridiplantae</taxon>
        <taxon>Streptophyta</taxon>
        <taxon>Embryophyta</taxon>
        <taxon>Tracheophyta</taxon>
        <taxon>Spermatophyta</taxon>
        <taxon>Magnoliopsida</taxon>
        <taxon>eudicotyledons</taxon>
        <taxon>Gunneridae</taxon>
        <taxon>Pentapetalae</taxon>
        <taxon>asterids</taxon>
        <taxon>lamiids</taxon>
        <taxon>Solanales</taxon>
        <taxon>Solanaceae</taxon>
        <taxon>Solanoideae</taxon>
        <taxon>Solaneae</taxon>
        <taxon>Solanum</taxon>
    </lineage>
</organism>
<sequence>MNAHNSKFGGLLSCGEVIELRHEKNQKLDKKSLSSQDLFYSRKSFNLWQGKKVERESSGLTMDSGDASGYSAGVDDDYESLLSTTDAELLKRAWRNEKAAPEILQHETALVQRSREQIQLMEETVEEFSKNGVDPLTLSLYQMDLDRTLFLLRSYLRTRLQKIENYAFHIQKNTDLWNRLSKQEQKFAERCIDDTEQHLDQSVLSKLPHGFKSHLKQSSLSLADDMVPEPQLDQYVICRSKKFLGSFQLDDSGEEPMNIEANDLYALPYKSIKPLVESGQIDLV</sequence>
<comment type="caution">
    <text evidence="8">The sequence shown here is derived from an EMBL/GenBank/DDBJ whole genome shotgun (WGS) entry which is preliminary data.</text>
</comment>
<dbReference type="Gene3D" id="1.20.58.1030">
    <property type="match status" value="1"/>
</dbReference>
<keyword evidence="9" id="KW-1185">Reference proteome</keyword>
<dbReference type="PANTHER" id="PTHR21206:SF0">
    <property type="entry name" value="DNA REPLICATION COMPLEX GINS PROTEIN SLD5"/>
    <property type="match status" value="1"/>
</dbReference>
<dbReference type="InterPro" id="IPR021151">
    <property type="entry name" value="GINS_A"/>
</dbReference>
<evidence type="ECO:0000313" key="8">
    <source>
        <dbReference type="EMBL" id="KAG5577761.1"/>
    </source>
</evidence>
<evidence type="ECO:0000313" key="9">
    <source>
        <dbReference type="Proteomes" id="UP000824120"/>
    </source>
</evidence>
<name>A0A9J5WPG4_SOLCO</name>
<keyword evidence="5" id="KW-0539">Nucleus</keyword>
<dbReference type="GO" id="GO:0000811">
    <property type="term" value="C:GINS complex"/>
    <property type="evidence" value="ECO:0007669"/>
    <property type="project" value="TreeGrafter"/>
</dbReference>
<dbReference type="Pfam" id="PF16922">
    <property type="entry name" value="SLD5_C"/>
    <property type="match status" value="1"/>
</dbReference>
<dbReference type="SUPFAM" id="SSF158573">
    <property type="entry name" value="GINS helical bundle-like"/>
    <property type="match status" value="1"/>
</dbReference>
<dbReference type="SUPFAM" id="SSF160059">
    <property type="entry name" value="PriA/YqbF domain"/>
    <property type="match status" value="1"/>
</dbReference>
<dbReference type="CDD" id="cd21692">
    <property type="entry name" value="GINS_B_Sld5"/>
    <property type="match status" value="1"/>
</dbReference>
<dbReference type="InterPro" id="IPR038749">
    <property type="entry name" value="Sld5_GINS_A"/>
</dbReference>
<feature type="domain" description="GINS subunit" evidence="6">
    <location>
        <begin position="135"/>
        <end position="200"/>
    </location>
</feature>
<proteinExistence type="inferred from homology"/>
<comment type="subcellular location">
    <subcellularLocation>
        <location evidence="1">Nucleus</location>
    </subcellularLocation>
</comment>
<dbReference type="CDD" id="cd11711">
    <property type="entry name" value="GINS_A_Sld5"/>
    <property type="match status" value="1"/>
</dbReference>
<dbReference type="AlphaFoldDB" id="A0A9J5WPG4"/>
<evidence type="ECO:0000259" key="6">
    <source>
        <dbReference type="Pfam" id="PF05916"/>
    </source>
</evidence>
<dbReference type="EMBL" id="JACXVP010000011">
    <property type="protein sequence ID" value="KAG5577761.1"/>
    <property type="molecule type" value="Genomic_DNA"/>
</dbReference>
<dbReference type="GO" id="GO:0006261">
    <property type="term" value="P:DNA-templated DNA replication"/>
    <property type="evidence" value="ECO:0007669"/>
    <property type="project" value="InterPro"/>
</dbReference>
<feature type="domain" description="DNA replication complex GINS protein SLD5 C-terminal" evidence="7">
    <location>
        <begin position="230"/>
        <end position="284"/>
    </location>
</feature>
<gene>
    <name evidence="8" type="ORF">H5410_057895</name>
</gene>
<protein>
    <recommendedName>
        <fullName evidence="3">DNA replication complex GINS protein SLD5</fullName>
    </recommendedName>
</protein>
<evidence type="ECO:0000259" key="7">
    <source>
        <dbReference type="Pfam" id="PF16922"/>
    </source>
</evidence>
<dbReference type="Pfam" id="PF05916">
    <property type="entry name" value="Sld5"/>
    <property type="match status" value="1"/>
</dbReference>
<evidence type="ECO:0000256" key="1">
    <source>
        <dbReference type="ARBA" id="ARBA00004123"/>
    </source>
</evidence>
<dbReference type="InterPro" id="IPR031633">
    <property type="entry name" value="SLD5_C"/>
</dbReference>
<dbReference type="OrthoDB" id="338231at2759"/>